<keyword evidence="2" id="KW-1185">Reference proteome</keyword>
<dbReference type="OrthoDB" id="266518at2759"/>
<dbReference type="SUPFAM" id="SSF48452">
    <property type="entry name" value="TPR-like"/>
    <property type="match status" value="1"/>
</dbReference>
<gene>
    <name evidence="1" type="ORF">BN9_048370</name>
</gene>
<dbReference type="AlphaFoldDB" id="A0A024GBB2"/>
<dbReference type="Proteomes" id="UP000053237">
    <property type="component" value="Unassembled WGS sequence"/>
</dbReference>
<dbReference type="Gene3D" id="1.25.40.10">
    <property type="entry name" value="Tetratricopeptide repeat domain"/>
    <property type="match status" value="1"/>
</dbReference>
<proteinExistence type="predicted"/>
<dbReference type="InterPro" id="IPR011990">
    <property type="entry name" value="TPR-like_helical_dom_sf"/>
</dbReference>
<dbReference type="PANTHER" id="PTHR46512">
    <property type="entry name" value="PEPTIDYLPROLYL ISOMERASE"/>
    <property type="match status" value="1"/>
</dbReference>
<reference evidence="1 2" key="1">
    <citation type="submission" date="2012-05" db="EMBL/GenBank/DDBJ databases">
        <title>Recombination and specialization in a pathogen metapopulation.</title>
        <authorList>
            <person name="Gardiner A."/>
            <person name="Kemen E."/>
            <person name="Schultz-Larsen T."/>
            <person name="MacLean D."/>
            <person name="Van Oosterhout C."/>
            <person name="Jones J.D.G."/>
        </authorList>
    </citation>
    <scope>NUCLEOTIDE SEQUENCE [LARGE SCALE GENOMIC DNA]</scope>
    <source>
        <strain evidence="1 2">Ac Nc2</strain>
    </source>
</reference>
<evidence type="ECO:0000313" key="2">
    <source>
        <dbReference type="Proteomes" id="UP000053237"/>
    </source>
</evidence>
<evidence type="ECO:0000313" key="1">
    <source>
        <dbReference type="EMBL" id="CCI44053.1"/>
    </source>
</evidence>
<name>A0A024GBB2_9STRA</name>
<evidence type="ECO:0008006" key="3">
    <source>
        <dbReference type="Google" id="ProtNLM"/>
    </source>
</evidence>
<comment type="caution">
    <text evidence="1">The sequence shown here is derived from an EMBL/GenBank/DDBJ whole genome shotgun (WGS) entry which is preliminary data.</text>
</comment>
<dbReference type="InParanoid" id="A0A024GBB2"/>
<dbReference type="STRING" id="65357.A0A024GBB2"/>
<accession>A0A024GBB2</accession>
<protein>
    <recommendedName>
        <fullName evidence="3">Peptidylprolyl isomerase</fullName>
    </recommendedName>
</protein>
<dbReference type="InterPro" id="IPR050754">
    <property type="entry name" value="FKBP4/5/8-like"/>
</dbReference>
<dbReference type="EMBL" id="CAIX01000060">
    <property type="protein sequence ID" value="CCI44053.1"/>
    <property type="molecule type" value="Genomic_DNA"/>
</dbReference>
<sequence length="177" mass="20310">MSEAFTVTKMLDNINKSMGMEDGCTNLNNVTLKKKVDNGILMDITPQEVAYLDTKAKIRHSAMEVSRLQNDEEREIWMREQKKLGNEAFDRKEYLRAADIYLQALTGMTNAKPAVSWMIDYQLQLTCNLAACMLMTKQWHKAKLMCDNALALKSTHVKALQQRAKALVRLNQFHIAR</sequence>
<organism evidence="1 2">
    <name type="scientific">Albugo candida</name>
    <dbReference type="NCBI Taxonomy" id="65357"/>
    <lineage>
        <taxon>Eukaryota</taxon>
        <taxon>Sar</taxon>
        <taxon>Stramenopiles</taxon>
        <taxon>Oomycota</taxon>
        <taxon>Peronosporomycetes</taxon>
        <taxon>Albuginales</taxon>
        <taxon>Albuginaceae</taxon>
        <taxon>Albugo</taxon>
    </lineage>
</organism>